<feature type="binding site" evidence="2">
    <location>
        <position position="109"/>
    </location>
    <ligand>
        <name>substrate</name>
    </ligand>
</feature>
<feature type="region of interest" description="Disordered" evidence="3">
    <location>
        <begin position="28"/>
        <end position="48"/>
    </location>
</feature>
<dbReference type="InterPro" id="IPR050275">
    <property type="entry name" value="PGM_Phosphatase"/>
</dbReference>
<sequence length="249" mass="27262">MGPARLRRRRHPRPALRGARVLRPRAALARLPDHRPARRRPRAGPAAGRRVRRRIVVLRHGRTAWNAERRIQGQLDVELDATGVEQAQAVAPLIAAMEPALVWSSDLARARLTAEIVAKEAGLEPTYDERLREFRLGDYQGVTHAELEARDAAAFGRFQRGEWDGIPGAEAPADVAARFTSVLRDLVAALGPGETGVAVSHGAAARSGLVAFLGWRPEQAHDLRALGNCARVVLEERSTGEWAIATYNT</sequence>
<feature type="binding site" evidence="2">
    <location>
        <begin position="59"/>
        <end position="66"/>
    </location>
    <ligand>
        <name>substrate</name>
    </ligand>
</feature>
<proteinExistence type="predicted"/>
<dbReference type="Gene3D" id="3.40.50.1240">
    <property type="entry name" value="Phosphoglycerate mutase-like"/>
    <property type="match status" value="1"/>
</dbReference>
<dbReference type="CDD" id="cd07067">
    <property type="entry name" value="HP_PGM_like"/>
    <property type="match status" value="1"/>
</dbReference>
<organism evidence="4 5">
    <name type="scientific">Nocardioides albidus</name>
    <dbReference type="NCBI Taxonomy" id="1517589"/>
    <lineage>
        <taxon>Bacteria</taxon>
        <taxon>Bacillati</taxon>
        <taxon>Actinomycetota</taxon>
        <taxon>Actinomycetes</taxon>
        <taxon>Propionibacteriales</taxon>
        <taxon>Nocardioidaceae</taxon>
        <taxon>Nocardioides</taxon>
    </lineage>
</organism>
<dbReference type="GO" id="GO:0005737">
    <property type="term" value="C:cytoplasm"/>
    <property type="evidence" value="ECO:0007669"/>
    <property type="project" value="TreeGrafter"/>
</dbReference>
<evidence type="ECO:0000256" key="3">
    <source>
        <dbReference type="SAM" id="MobiDB-lite"/>
    </source>
</evidence>
<accession>A0A5C4VZ75</accession>
<evidence type="ECO:0000256" key="1">
    <source>
        <dbReference type="PIRSR" id="PIRSR613078-1"/>
    </source>
</evidence>
<dbReference type="InterPro" id="IPR013078">
    <property type="entry name" value="His_Pase_superF_clade-1"/>
</dbReference>
<dbReference type="Pfam" id="PF00300">
    <property type="entry name" value="His_Phos_1"/>
    <property type="match status" value="1"/>
</dbReference>
<dbReference type="PANTHER" id="PTHR48100:SF62">
    <property type="entry name" value="GLUCOSYL-3-PHOSPHOGLYCERATE PHOSPHATASE"/>
    <property type="match status" value="1"/>
</dbReference>
<evidence type="ECO:0000313" key="4">
    <source>
        <dbReference type="EMBL" id="TNM41284.1"/>
    </source>
</evidence>
<dbReference type="InterPro" id="IPR029033">
    <property type="entry name" value="His_PPase_superfam"/>
</dbReference>
<dbReference type="GO" id="GO:0016791">
    <property type="term" value="F:phosphatase activity"/>
    <property type="evidence" value="ECO:0007669"/>
    <property type="project" value="TreeGrafter"/>
</dbReference>
<protein>
    <submittedName>
        <fullName evidence="4">Histidine phosphatase family protein</fullName>
    </submittedName>
</protein>
<gene>
    <name evidence="4" type="ORF">FHP29_09180</name>
</gene>
<keyword evidence="5" id="KW-1185">Reference proteome</keyword>
<feature type="active site" description="Proton donor/acceptor" evidence="1">
    <location>
        <position position="133"/>
    </location>
</feature>
<dbReference type="PANTHER" id="PTHR48100">
    <property type="entry name" value="BROAD-SPECIFICITY PHOSPHATASE YOR283W-RELATED"/>
    <property type="match status" value="1"/>
</dbReference>
<evidence type="ECO:0000313" key="5">
    <source>
        <dbReference type="Proteomes" id="UP000313231"/>
    </source>
</evidence>
<dbReference type="SMART" id="SM00855">
    <property type="entry name" value="PGAM"/>
    <property type="match status" value="1"/>
</dbReference>
<dbReference type="SUPFAM" id="SSF53254">
    <property type="entry name" value="Phosphoglycerate mutase-like"/>
    <property type="match status" value="1"/>
</dbReference>
<dbReference type="Proteomes" id="UP000313231">
    <property type="component" value="Unassembled WGS sequence"/>
</dbReference>
<feature type="active site" description="Tele-phosphohistidine intermediate" evidence="1">
    <location>
        <position position="60"/>
    </location>
</feature>
<evidence type="ECO:0000256" key="2">
    <source>
        <dbReference type="PIRSR" id="PIRSR613078-2"/>
    </source>
</evidence>
<name>A0A5C4VZ75_9ACTN</name>
<dbReference type="EMBL" id="VDMP01000022">
    <property type="protein sequence ID" value="TNM41284.1"/>
    <property type="molecule type" value="Genomic_DNA"/>
</dbReference>
<reference evidence="4 5" key="1">
    <citation type="journal article" date="2016" name="Int. J. Syst. Evol. Microbiol.">
        <title>Nocardioides albidus sp. nov., an actinobacterium isolated from garden soil.</title>
        <authorList>
            <person name="Singh H."/>
            <person name="Du J."/>
            <person name="Trinh H."/>
            <person name="Won K."/>
            <person name="Yang J.E."/>
            <person name="Yin C."/>
            <person name="Kook M."/>
            <person name="Yi T.H."/>
        </authorList>
    </citation>
    <scope>NUCLEOTIDE SEQUENCE [LARGE SCALE GENOMIC DNA]</scope>
    <source>
        <strain evidence="4 5">CCTCC AB 2015297</strain>
    </source>
</reference>
<dbReference type="AlphaFoldDB" id="A0A5C4VZ75"/>
<comment type="caution">
    <text evidence="4">The sequence shown here is derived from an EMBL/GenBank/DDBJ whole genome shotgun (WGS) entry which is preliminary data.</text>
</comment>